<dbReference type="OrthoDB" id="6028095at2"/>
<proteinExistence type="predicted"/>
<evidence type="ECO:0000313" key="3">
    <source>
        <dbReference type="Proteomes" id="UP000316471"/>
    </source>
</evidence>
<evidence type="ECO:0000256" key="1">
    <source>
        <dbReference type="SAM" id="MobiDB-lite"/>
    </source>
</evidence>
<dbReference type="AlphaFoldDB" id="A0A562LV94"/>
<dbReference type="RefSeq" id="WP_144813766.1">
    <property type="nucleotide sequence ID" value="NZ_VLKP01000005.1"/>
</dbReference>
<feature type="compositionally biased region" description="Basic and acidic residues" evidence="1">
    <location>
        <begin position="50"/>
        <end position="60"/>
    </location>
</feature>
<accession>A0A562LV94</accession>
<dbReference type="Proteomes" id="UP000316471">
    <property type="component" value="Unassembled WGS sequence"/>
</dbReference>
<organism evidence="2 3">
    <name type="scientific">Aerolutibacter ruishenii</name>
    <dbReference type="NCBI Taxonomy" id="686800"/>
    <lineage>
        <taxon>Bacteria</taxon>
        <taxon>Pseudomonadati</taxon>
        <taxon>Pseudomonadota</taxon>
        <taxon>Gammaproteobacteria</taxon>
        <taxon>Lysobacterales</taxon>
        <taxon>Lysobacteraceae</taxon>
        <taxon>Aerolutibacter</taxon>
    </lineage>
</organism>
<evidence type="ECO:0000313" key="2">
    <source>
        <dbReference type="EMBL" id="TWI11526.1"/>
    </source>
</evidence>
<reference evidence="2 3" key="1">
    <citation type="journal article" date="2015" name="Stand. Genomic Sci.">
        <title>Genomic Encyclopedia of Bacterial and Archaeal Type Strains, Phase III: the genomes of soil and plant-associated and newly described type strains.</title>
        <authorList>
            <person name="Whitman W.B."/>
            <person name="Woyke T."/>
            <person name="Klenk H.P."/>
            <person name="Zhou Y."/>
            <person name="Lilburn T.G."/>
            <person name="Beck B.J."/>
            <person name="De Vos P."/>
            <person name="Vandamme P."/>
            <person name="Eisen J.A."/>
            <person name="Garrity G."/>
            <person name="Hugenholtz P."/>
            <person name="Kyrpides N.C."/>
        </authorList>
    </citation>
    <scope>NUCLEOTIDE SEQUENCE [LARGE SCALE GENOMIC DNA]</scope>
    <source>
        <strain evidence="2 3">CGMCC 1.10136</strain>
    </source>
</reference>
<name>A0A562LV94_9GAMM</name>
<gene>
    <name evidence="2" type="ORF">IP93_01422</name>
</gene>
<protein>
    <recommendedName>
        <fullName evidence="4">DUF2946 domain-containing protein</fullName>
    </recommendedName>
</protein>
<feature type="region of interest" description="Disordered" evidence="1">
    <location>
        <begin position="42"/>
        <end position="71"/>
    </location>
</feature>
<keyword evidence="3" id="KW-1185">Reference proteome</keyword>
<dbReference type="EMBL" id="VLKP01000005">
    <property type="protein sequence ID" value="TWI11526.1"/>
    <property type="molecule type" value="Genomic_DNA"/>
</dbReference>
<sequence>MARPRRQRLLATLRMLMLALFVLGGMTQQALGTMGELHEFTAHGDSAPGHSEHFKAHAHDGAATASDDTDAQDPTHQLLHYAHCCGQTVGLQGFTPPQLAVQAMPIALPAAMTHSIVPSPAATPFRPPILA</sequence>
<comment type="caution">
    <text evidence="2">The sequence shown here is derived from an EMBL/GenBank/DDBJ whole genome shotgun (WGS) entry which is preliminary data.</text>
</comment>
<evidence type="ECO:0008006" key="4">
    <source>
        <dbReference type="Google" id="ProtNLM"/>
    </source>
</evidence>